<evidence type="ECO:0000313" key="4">
    <source>
        <dbReference type="EMBL" id="RYC67951.1"/>
    </source>
</evidence>
<dbReference type="AlphaFoldDB" id="A0A4Q2UK17"/>
<dbReference type="Pfam" id="PF16344">
    <property type="entry name" value="FecR_C"/>
    <property type="match status" value="1"/>
</dbReference>
<dbReference type="InterPro" id="IPR006860">
    <property type="entry name" value="FecR"/>
</dbReference>
<feature type="domain" description="FecR protein" evidence="2">
    <location>
        <begin position="122"/>
        <end position="218"/>
    </location>
</feature>
<dbReference type="EMBL" id="SBLB01000006">
    <property type="protein sequence ID" value="RYC67951.1"/>
    <property type="molecule type" value="Genomic_DNA"/>
</dbReference>
<gene>
    <name evidence="4" type="ORF">EQG79_21060</name>
</gene>
<comment type="caution">
    <text evidence="4">The sequence shown here is derived from an EMBL/GenBank/DDBJ whole genome shotgun (WGS) entry which is preliminary data.</text>
</comment>
<evidence type="ECO:0000259" key="3">
    <source>
        <dbReference type="Pfam" id="PF16344"/>
    </source>
</evidence>
<sequence>MKSEINKELIFDHFARKTSPLQRQLIEQWLRTRANEEQYYVWLEEWENNGPQYVAQTEAALQQYSRFLASNPHTDEPAPAPVDTSRPTRERRYGWTWLMAASVVLLLGLGGWLFRDLLRYQTYRTDYGEISTVRLADGSRVTLNANTTLQVPRWGFGNQSREVWLRGEASFAVKHLPDHRRFVVRTDQRLDVVVLGTEFSVYTRERGAKVVLRKGKVQVNYADRNQPKQLLMKPGDQVTLDRRNRLTHRALDQPQLYPGWEDKRFVFDETTLQEVAYMLRESYGLEVEIRDKALASRVLMGSFRADNVDQLLQTISELLDINVVRQGNHVRLSTR</sequence>
<name>A0A4Q2UK17_9BACT</name>
<accession>A0A4Q2UK17</accession>
<keyword evidence="5" id="KW-1185">Reference proteome</keyword>
<protein>
    <submittedName>
        <fullName evidence="4">DUF4974 domain-containing protein</fullName>
    </submittedName>
</protein>
<feature type="domain" description="Protein FecR C-terminal" evidence="3">
    <location>
        <begin position="264"/>
        <end position="330"/>
    </location>
</feature>
<dbReference type="InterPro" id="IPR032508">
    <property type="entry name" value="FecR_C"/>
</dbReference>
<evidence type="ECO:0000259" key="2">
    <source>
        <dbReference type="Pfam" id="PF04773"/>
    </source>
</evidence>
<dbReference type="GO" id="GO:0016989">
    <property type="term" value="F:sigma factor antagonist activity"/>
    <property type="evidence" value="ECO:0007669"/>
    <property type="project" value="TreeGrafter"/>
</dbReference>
<dbReference type="PANTHER" id="PTHR30273:SF2">
    <property type="entry name" value="PROTEIN FECR"/>
    <property type="match status" value="1"/>
</dbReference>
<dbReference type="Pfam" id="PF04773">
    <property type="entry name" value="FecR"/>
    <property type="match status" value="1"/>
</dbReference>
<evidence type="ECO:0000313" key="5">
    <source>
        <dbReference type="Proteomes" id="UP000290407"/>
    </source>
</evidence>
<feature type="transmembrane region" description="Helical" evidence="1">
    <location>
        <begin position="95"/>
        <end position="114"/>
    </location>
</feature>
<keyword evidence="1" id="KW-1133">Transmembrane helix</keyword>
<reference evidence="4 5" key="1">
    <citation type="submission" date="2019-01" db="EMBL/GenBank/DDBJ databases">
        <title>Spirosoma flava sp. nov., a propanil-degrading bacterium isolated from herbicide-contaminated soil.</title>
        <authorList>
            <person name="Zhang L."/>
            <person name="Jiang J.-D."/>
        </authorList>
    </citation>
    <scope>NUCLEOTIDE SEQUENCE [LARGE SCALE GENOMIC DNA]</scope>
    <source>
        <strain evidence="4 5">TY50</strain>
    </source>
</reference>
<dbReference type="InterPro" id="IPR012373">
    <property type="entry name" value="Ferrdict_sens_TM"/>
</dbReference>
<dbReference type="RefSeq" id="WP_129603763.1">
    <property type="nucleotide sequence ID" value="NZ_SBLB01000006.1"/>
</dbReference>
<evidence type="ECO:0000256" key="1">
    <source>
        <dbReference type="SAM" id="Phobius"/>
    </source>
</evidence>
<dbReference type="Gene3D" id="2.60.120.1440">
    <property type="match status" value="1"/>
</dbReference>
<dbReference type="PANTHER" id="PTHR30273">
    <property type="entry name" value="PERIPLASMIC SIGNAL SENSOR AND SIGMA FACTOR ACTIVATOR FECR-RELATED"/>
    <property type="match status" value="1"/>
</dbReference>
<dbReference type="Gene3D" id="3.55.50.30">
    <property type="match status" value="1"/>
</dbReference>
<dbReference type="Proteomes" id="UP000290407">
    <property type="component" value="Unassembled WGS sequence"/>
</dbReference>
<keyword evidence="1" id="KW-0472">Membrane</keyword>
<keyword evidence="1" id="KW-0812">Transmembrane</keyword>
<organism evidence="4 5">
    <name type="scientific">Spirosoma sordidisoli</name>
    <dbReference type="NCBI Taxonomy" id="2502893"/>
    <lineage>
        <taxon>Bacteria</taxon>
        <taxon>Pseudomonadati</taxon>
        <taxon>Bacteroidota</taxon>
        <taxon>Cytophagia</taxon>
        <taxon>Cytophagales</taxon>
        <taxon>Cytophagaceae</taxon>
        <taxon>Spirosoma</taxon>
    </lineage>
</organism>
<proteinExistence type="predicted"/>
<dbReference type="PIRSF" id="PIRSF018266">
    <property type="entry name" value="FecR"/>
    <property type="match status" value="1"/>
</dbReference>